<comment type="subcellular location">
    <subcellularLocation>
        <location evidence="1">Cell membrane</location>
        <topology evidence="1">Multi-pass membrane protein</topology>
    </subcellularLocation>
</comment>
<dbReference type="EMBL" id="QKRX01000001">
    <property type="protein sequence ID" value="RAU19869.1"/>
    <property type="molecule type" value="Genomic_DNA"/>
</dbReference>
<feature type="transmembrane region" description="Helical" evidence="6">
    <location>
        <begin position="145"/>
        <end position="168"/>
    </location>
</feature>
<feature type="transmembrane region" description="Helical" evidence="6">
    <location>
        <begin position="180"/>
        <end position="200"/>
    </location>
</feature>
<organism evidence="7 8">
    <name type="scientific">Nitrincola tibetensis</name>
    <dbReference type="NCBI Taxonomy" id="2219697"/>
    <lineage>
        <taxon>Bacteria</taxon>
        <taxon>Pseudomonadati</taxon>
        <taxon>Pseudomonadota</taxon>
        <taxon>Gammaproteobacteria</taxon>
        <taxon>Oceanospirillales</taxon>
        <taxon>Oceanospirillaceae</taxon>
        <taxon>Nitrincola</taxon>
    </lineage>
</organism>
<keyword evidence="8" id="KW-1185">Reference proteome</keyword>
<name>A0A364NRY7_9GAMM</name>
<dbReference type="AlphaFoldDB" id="A0A364NRY7"/>
<accession>A0A364NRY7</accession>
<reference evidence="7 8" key="1">
    <citation type="submission" date="2018-06" db="EMBL/GenBank/DDBJ databases">
        <title>Nitrincola tibetense sp. nov., isolated from Lake XuguoCo on Tibetan Plateau.</title>
        <authorList>
            <person name="Xing P."/>
        </authorList>
    </citation>
    <scope>NUCLEOTIDE SEQUENCE [LARGE SCALE GENOMIC DNA]</scope>
    <source>
        <strain evidence="8">xg18</strain>
    </source>
</reference>
<dbReference type="PANTHER" id="PTHR30086:SF20">
    <property type="entry name" value="ARGININE EXPORTER PROTEIN ARGO-RELATED"/>
    <property type="match status" value="1"/>
</dbReference>
<sequence length="202" mass="21577">MWVFATGFVVSLGLIVAIGAQNAWVLSNAMRGYHRSVIASVCILCDSILIIIGVYAIQHIQSLIPPLVPILTVLGVALLLSLAFKALMRAFKGGEGLQVSDVINQPSAVKMAITALAITLLNPHVYLDTLVLIGSVGAQQTDKLWFVVGACFASFVWFSILTGCAPLLKKHLSSPTHWRVFDAGMGMILLAVAVSLVVSYSQ</sequence>
<keyword evidence="3 6" id="KW-0812">Transmembrane</keyword>
<evidence type="ECO:0000256" key="4">
    <source>
        <dbReference type="ARBA" id="ARBA00022989"/>
    </source>
</evidence>
<keyword evidence="2" id="KW-1003">Cell membrane</keyword>
<dbReference type="PANTHER" id="PTHR30086">
    <property type="entry name" value="ARGININE EXPORTER PROTEIN ARGO"/>
    <property type="match status" value="1"/>
</dbReference>
<dbReference type="InterPro" id="IPR001123">
    <property type="entry name" value="LeuE-type"/>
</dbReference>
<evidence type="ECO:0000256" key="2">
    <source>
        <dbReference type="ARBA" id="ARBA00022475"/>
    </source>
</evidence>
<keyword evidence="5 6" id="KW-0472">Membrane</keyword>
<protein>
    <submittedName>
        <fullName evidence="7">Lysine transporter LysE</fullName>
    </submittedName>
</protein>
<dbReference type="GO" id="GO:0015171">
    <property type="term" value="F:amino acid transmembrane transporter activity"/>
    <property type="evidence" value="ECO:0007669"/>
    <property type="project" value="TreeGrafter"/>
</dbReference>
<evidence type="ECO:0000256" key="1">
    <source>
        <dbReference type="ARBA" id="ARBA00004651"/>
    </source>
</evidence>
<dbReference type="OrthoDB" id="5638726at2"/>
<dbReference type="GO" id="GO:0005886">
    <property type="term" value="C:plasma membrane"/>
    <property type="evidence" value="ECO:0007669"/>
    <property type="project" value="UniProtKB-SubCell"/>
</dbReference>
<feature type="transmembrane region" description="Helical" evidence="6">
    <location>
        <begin position="6"/>
        <end position="25"/>
    </location>
</feature>
<evidence type="ECO:0000256" key="3">
    <source>
        <dbReference type="ARBA" id="ARBA00022692"/>
    </source>
</evidence>
<evidence type="ECO:0000313" key="8">
    <source>
        <dbReference type="Proteomes" id="UP000250744"/>
    </source>
</evidence>
<evidence type="ECO:0000313" key="7">
    <source>
        <dbReference type="EMBL" id="RAU19869.1"/>
    </source>
</evidence>
<dbReference type="Proteomes" id="UP000250744">
    <property type="component" value="Unassembled WGS sequence"/>
</dbReference>
<feature type="transmembrane region" description="Helical" evidence="6">
    <location>
        <begin position="63"/>
        <end position="87"/>
    </location>
</feature>
<comment type="caution">
    <text evidence="7">The sequence shown here is derived from an EMBL/GenBank/DDBJ whole genome shotgun (WGS) entry which is preliminary data.</text>
</comment>
<evidence type="ECO:0000256" key="5">
    <source>
        <dbReference type="ARBA" id="ARBA00023136"/>
    </source>
</evidence>
<evidence type="ECO:0000256" key="6">
    <source>
        <dbReference type="SAM" id="Phobius"/>
    </source>
</evidence>
<keyword evidence="4 6" id="KW-1133">Transmembrane helix</keyword>
<gene>
    <name evidence="7" type="ORF">DN062_02010</name>
</gene>
<proteinExistence type="predicted"/>
<feature type="transmembrane region" description="Helical" evidence="6">
    <location>
        <begin position="37"/>
        <end position="57"/>
    </location>
</feature>
<dbReference type="Pfam" id="PF01810">
    <property type="entry name" value="LysE"/>
    <property type="match status" value="1"/>
</dbReference>